<dbReference type="GO" id="GO:0005730">
    <property type="term" value="C:nucleolus"/>
    <property type="evidence" value="ECO:0007669"/>
    <property type="project" value="UniProtKB-SubCell"/>
</dbReference>
<keyword evidence="6" id="KW-1185">Reference proteome</keyword>
<evidence type="ECO:0000259" key="4">
    <source>
        <dbReference type="Pfam" id="PF08698"/>
    </source>
</evidence>
<organism evidence="5 6">
    <name type="scientific">Ophiocordyceps australis</name>
    <dbReference type="NCBI Taxonomy" id="1399860"/>
    <lineage>
        <taxon>Eukaryota</taxon>
        <taxon>Fungi</taxon>
        <taxon>Dikarya</taxon>
        <taxon>Ascomycota</taxon>
        <taxon>Pezizomycotina</taxon>
        <taxon>Sordariomycetes</taxon>
        <taxon>Hypocreomycetidae</taxon>
        <taxon>Hypocreales</taxon>
        <taxon>Ophiocordycipitaceae</taxon>
        <taxon>Ophiocordyceps</taxon>
    </lineage>
</organism>
<feature type="compositionally biased region" description="Polar residues" evidence="3">
    <location>
        <begin position="38"/>
        <end position="51"/>
    </location>
</feature>
<protein>
    <recommendedName>
        <fullName evidence="4">Fcf2 pre-rRNA processing C-terminal domain-containing protein</fullName>
    </recommendedName>
</protein>
<gene>
    <name evidence="5" type="ORF">CDD81_4804</name>
</gene>
<dbReference type="PANTHER" id="PTHR21686:SF12">
    <property type="entry name" value="DEOXYNUCLEOTIDYLTRANSFERASE TERMINAL-INTERACTING PROTEIN 2"/>
    <property type="match status" value="1"/>
</dbReference>
<dbReference type="InterPro" id="IPR014810">
    <property type="entry name" value="Fcf2_C"/>
</dbReference>
<evidence type="ECO:0000256" key="2">
    <source>
        <dbReference type="ARBA" id="ARBA00023242"/>
    </source>
</evidence>
<proteinExistence type="predicted"/>
<evidence type="ECO:0000313" key="6">
    <source>
        <dbReference type="Proteomes" id="UP000226192"/>
    </source>
</evidence>
<evidence type="ECO:0000313" key="5">
    <source>
        <dbReference type="EMBL" id="PHH58706.1"/>
    </source>
</evidence>
<dbReference type="AlphaFoldDB" id="A0A2C5XTD8"/>
<sequence>MLVSDNNIMQLLCQAEKRLSVNSTTWDGGRRTVPVCASATTASPSKQQQLTVRDPQSKTRKPSKKGTAGSNWFDLPETNLTSDFKRDWALLRMRGLLDPKHHKKSLRAAPPKFSHVGQVISGATDRYSARLDRKQRKKTIFDEVMSTTDDAKLKSKYAGIQRSKSSGKKAFYKNLVLERRRR</sequence>
<dbReference type="PANTHER" id="PTHR21686">
    <property type="entry name" value="DEOXYNUCLEOTIDYLTRANSFERASE TERMINAL-INTERACTING PROTEIN 2"/>
    <property type="match status" value="1"/>
</dbReference>
<feature type="domain" description="Fcf2 pre-rRNA processing C-terminal" evidence="4">
    <location>
        <begin position="65"/>
        <end position="153"/>
    </location>
</feature>
<reference evidence="5 6" key="1">
    <citation type="submission" date="2017-06" db="EMBL/GenBank/DDBJ databases">
        <title>Ant-infecting Ophiocordyceps genomes reveal a high diversity of potential behavioral manipulation genes and a possible major role for enterotoxins.</title>
        <authorList>
            <person name="De Bekker C."/>
            <person name="Evans H.C."/>
            <person name="Brachmann A."/>
            <person name="Hughes D.P."/>
        </authorList>
    </citation>
    <scope>NUCLEOTIDE SEQUENCE [LARGE SCALE GENOMIC DNA]</scope>
    <source>
        <strain evidence="5 6">Map64</strain>
    </source>
</reference>
<dbReference type="STRING" id="1399860.A0A2C5XTD8"/>
<dbReference type="Proteomes" id="UP000226192">
    <property type="component" value="Unassembled WGS sequence"/>
</dbReference>
<feature type="region of interest" description="Disordered" evidence="3">
    <location>
        <begin position="37"/>
        <end position="72"/>
    </location>
</feature>
<dbReference type="OrthoDB" id="427886at2759"/>
<name>A0A2C5XTD8_9HYPO</name>
<dbReference type="GO" id="GO:0006396">
    <property type="term" value="P:RNA processing"/>
    <property type="evidence" value="ECO:0007669"/>
    <property type="project" value="TreeGrafter"/>
</dbReference>
<keyword evidence="2" id="KW-0539">Nucleus</keyword>
<dbReference type="EMBL" id="NJET01000332">
    <property type="protein sequence ID" value="PHH58706.1"/>
    <property type="molecule type" value="Genomic_DNA"/>
</dbReference>
<dbReference type="InterPro" id="IPR039883">
    <property type="entry name" value="Fcf2/DNTTIP2"/>
</dbReference>
<comment type="caution">
    <text evidence="5">The sequence shown here is derived from an EMBL/GenBank/DDBJ whole genome shotgun (WGS) entry which is preliminary data.</text>
</comment>
<evidence type="ECO:0000256" key="3">
    <source>
        <dbReference type="SAM" id="MobiDB-lite"/>
    </source>
</evidence>
<dbReference type="Pfam" id="PF08698">
    <property type="entry name" value="Fcf2"/>
    <property type="match status" value="1"/>
</dbReference>
<evidence type="ECO:0000256" key="1">
    <source>
        <dbReference type="ARBA" id="ARBA00004604"/>
    </source>
</evidence>
<comment type="subcellular location">
    <subcellularLocation>
        <location evidence="1">Nucleus</location>
        <location evidence="1">Nucleolus</location>
    </subcellularLocation>
</comment>
<accession>A0A2C5XTD8</accession>
<dbReference type="GO" id="GO:0003723">
    <property type="term" value="F:RNA binding"/>
    <property type="evidence" value="ECO:0007669"/>
    <property type="project" value="TreeGrafter"/>
</dbReference>